<accession>A0A0A1TY12</accession>
<proteinExistence type="predicted"/>
<dbReference type="AlphaFoldDB" id="A0A0A1TY12"/>
<dbReference type="GeneID" id="14882420"/>
<feature type="non-terminal residue" evidence="1">
    <location>
        <position position="99"/>
    </location>
</feature>
<evidence type="ECO:0000313" key="2">
    <source>
        <dbReference type="Proteomes" id="UP000014680"/>
    </source>
</evidence>
<dbReference type="VEuPathDB" id="AmoebaDB:EIN_373610"/>
<gene>
    <name evidence="1" type="ORF">EIN_373610</name>
</gene>
<reference evidence="1 2" key="1">
    <citation type="submission" date="2012-10" db="EMBL/GenBank/DDBJ databases">
        <authorList>
            <person name="Zafar N."/>
            <person name="Inman J."/>
            <person name="Hall N."/>
            <person name="Lorenzi H."/>
            <person name="Caler E."/>
        </authorList>
    </citation>
    <scope>NUCLEOTIDE SEQUENCE [LARGE SCALE GENOMIC DNA]</scope>
    <source>
        <strain evidence="1 2">IP1</strain>
    </source>
</reference>
<dbReference type="EMBL" id="KB207268">
    <property type="protein sequence ID" value="ELP83396.1"/>
    <property type="molecule type" value="Genomic_DNA"/>
</dbReference>
<keyword evidence="2" id="KW-1185">Reference proteome</keyword>
<dbReference type="RefSeq" id="XP_004182742.1">
    <property type="nucleotide sequence ID" value="XM_004182694.1"/>
</dbReference>
<evidence type="ECO:0000313" key="1">
    <source>
        <dbReference type="EMBL" id="ELP83396.1"/>
    </source>
</evidence>
<organism evidence="1 2">
    <name type="scientific">Entamoeba invadens IP1</name>
    <dbReference type="NCBI Taxonomy" id="370355"/>
    <lineage>
        <taxon>Eukaryota</taxon>
        <taxon>Amoebozoa</taxon>
        <taxon>Evosea</taxon>
        <taxon>Archamoebae</taxon>
        <taxon>Mastigamoebida</taxon>
        <taxon>Entamoebidae</taxon>
        <taxon>Entamoeba</taxon>
    </lineage>
</organism>
<sequence>MKKNKTSVLVPNKRNFISKVYNLKKMSGFGNLIERKFYQVKSHVGGGERTVDSDVQYSKNKLTESHKKFKNILTVTQKLASTIHATNLMQVEVLTTLSD</sequence>
<feature type="non-terminal residue" evidence="1">
    <location>
        <position position="1"/>
    </location>
</feature>
<dbReference type="KEGG" id="eiv:EIN_373610"/>
<name>A0A0A1TY12_ENTIV</name>
<dbReference type="Proteomes" id="UP000014680">
    <property type="component" value="Unassembled WGS sequence"/>
</dbReference>
<protein>
    <submittedName>
        <fullName evidence="1">SH3 domain containing protein</fullName>
    </submittedName>
</protein>